<proteinExistence type="predicted"/>
<keyword evidence="3" id="KW-1185">Reference proteome</keyword>
<feature type="region of interest" description="Disordered" evidence="1">
    <location>
        <begin position="24"/>
        <end position="43"/>
    </location>
</feature>
<dbReference type="Proteomes" id="UP001189122">
    <property type="component" value="Unassembled WGS sequence"/>
</dbReference>
<dbReference type="EMBL" id="LR743598">
    <property type="protein sequence ID" value="CAA2628630.1"/>
    <property type="molecule type" value="Genomic_DNA"/>
</dbReference>
<evidence type="ECO:0000256" key="1">
    <source>
        <dbReference type="SAM" id="MobiDB-lite"/>
    </source>
</evidence>
<organism evidence="2">
    <name type="scientific">Spirodela intermedia</name>
    <name type="common">Intermediate duckweed</name>
    <dbReference type="NCBI Taxonomy" id="51605"/>
    <lineage>
        <taxon>Eukaryota</taxon>
        <taxon>Viridiplantae</taxon>
        <taxon>Streptophyta</taxon>
        <taxon>Embryophyta</taxon>
        <taxon>Tracheophyta</taxon>
        <taxon>Spermatophyta</taxon>
        <taxon>Magnoliopsida</taxon>
        <taxon>Liliopsida</taxon>
        <taxon>Araceae</taxon>
        <taxon>Lemnoideae</taxon>
        <taxon>Spirodela</taxon>
    </lineage>
</organism>
<name>A0A7I8JCK4_SPIIN</name>
<accession>A0A7I8JCK4</accession>
<evidence type="ECO:0000313" key="3">
    <source>
        <dbReference type="Proteomes" id="UP001189122"/>
    </source>
</evidence>
<sequence>MRTSPLWTWASPANPRRRAAACTAAPPSAEGIPAQQRTRKVKV</sequence>
<dbReference type="EMBL" id="CACRZD030000011">
    <property type="protein sequence ID" value="CAA6667877.1"/>
    <property type="molecule type" value="Genomic_DNA"/>
</dbReference>
<evidence type="ECO:0000313" key="2">
    <source>
        <dbReference type="EMBL" id="CAA2628630.1"/>
    </source>
</evidence>
<dbReference type="AlphaFoldDB" id="A0A7I8JCK4"/>
<protein>
    <submittedName>
        <fullName evidence="2">Uncharacterized protein</fullName>
    </submittedName>
</protein>
<reference evidence="2 3" key="1">
    <citation type="submission" date="2019-12" db="EMBL/GenBank/DDBJ databases">
        <authorList>
            <person name="Scholz U."/>
            <person name="Mascher M."/>
            <person name="Fiebig A."/>
        </authorList>
    </citation>
    <scope>NUCLEOTIDE SEQUENCE</scope>
</reference>
<gene>
    <name evidence="2" type="ORF">SI7747_11014271</name>
</gene>